<sequence length="174" mass="20332">MSELQPIYGYGFFHVHDSGLVDQTIVFLYSDPGRLYLEISKDPVKRGREIELLARNMQYFLDEERVYINNKRVYPVVKDVDIGVAGLESLAYIVFKIVFKGELRKGLNHYLNEYEEETAEYDYTVYWVFPENARFVRASLNAPYEVVLEGRGVKFTVARGTRLPGREEIVFDLR</sequence>
<protein>
    <submittedName>
        <fullName evidence="1">Uncharacterized protein</fullName>
    </submittedName>
</protein>
<evidence type="ECO:0000313" key="1">
    <source>
        <dbReference type="EMBL" id="AFK51123.1"/>
    </source>
</evidence>
<dbReference type="HOGENOM" id="CLU_1412424_0_0_2"/>
<dbReference type="GeneID" id="13013013"/>
<dbReference type="OrthoDB" id="36293at2157"/>
<dbReference type="Proteomes" id="UP000005270">
    <property type="component" value="Chromosome"/>
</dbReference>
<dbReference type="RefSeq" id="WP_014737373.1">
    <property type="nucleotide sequence ID" value="NC_017954.1"/>
</dbReference>
<name>I3TED5_THEC1</name>
<proteinExistence type="predicted"/>
<keyword evidence="2" id="KW-1185">Reference proteome</keyword>
<dbReference type="KEGG" id="thg:TCELL_0699"/>
<dbReference type="STRING" id="1184251.TCELL_0699"/>
<dbReference type="InParanoid" id="I3TED5"/>
<evidence type="ECO:0000313" key="2">
    <source>
        <dbReference type="Proteomes" id="UP000005270"/>
    </source>
</evidence>
<reference evidence="1 2" key="1">
    <citation type="journal article" date="2012" name="J. Bacteriol.">
        <title>Complete genome sequence of the hyperthermophilic cellulolytic Crenarchaeon 'Thermogladius cellulolyticus' 1633.</title>
        <authorList>
            <person name="Mardanov A.V."/>
            <person name="Kochetkova T.V."/>
            <person name="Beletsky A.V."/>
            <person name="Bonch-Osmolovskaya E.A."/>
            <person name="Ravin N.V."/>
            <person name="Skryabin K.G."/>
        </authorList>
    </citation>
    <scope>NUCLEOTIDE SEQUENCE [LARGE SCALE GENOMIC DNA]</scope>
    <source>
        <strain evidence="2">DSM 22663 / VKM B-2946 / 1633</strain>
    </source>
</reference>
<accession>I3TED5</accession>
<gene>
    <name evidence="1" type="ordered locus">TCELL_0699</name>
</gene>
<organism evidence="1 2">
    <name type="scientific">Thermogladius calderae (strain DSM 22663 / VKM B-2946 / 1633)</name>
    <dbReference type="NCBI Taxonomy" id="1184251"/>
    <lineage>
        <taxon>Archaea</taxon>
        <taxon>Thermoproteota</taxon>
        <taxon>Thermoprotei</taxon>
        <taxon>Desulfurococcales</taxon>
        <taxon>Desulfurococcaceae</taxon>
        <taxon>Thermogladius</taxon>
    </lineage>
</organism>
<dbReference type="AlphaFoldDB" id="I3TED5"/>
<dbReference type="eggNOG" id="arCOG05489">
    <property type="taxonomic scope" value="Archaea"/>
</dbReference>
<dbReference type="EMBL" id="CP003531">
    <property type="protein sequence ID" value="AFK51123.1"/>
    <property type="molecule type" value="Genomic_DNA"/>
</dbReference>